<evidence type="ECO:0000256" key="1">
    <source>
        <dbReference type="SAM" id="MobiDB-lite"/>
    </source>
</evidence>
<proteinExistence type="predicted"/>
<name>A0A6D2JKN0_9BRAS</name>
<feature type="compositionally biased region" description="Basic residues" evidence="1">
    <location>
        <begin position="68"/>
        <end position="78"/>
    </location>
</feature>
<keyword evidence="3" id="KW-1185">Reference proteome</keyword>
<organism evidence="2 3">
    <name type="scientific">Microthlaspi erraticum</name>
    <dbReference type="NCBI Taxonomy" id="1685480"/>
    <lineage>
        <taxon>Eukaryota</taxon>
        <taxon>Viridiplantae</taxon>
        <taxon>Streptophyta</taxon>
        <taxon>Embryophyta</taxon>
        <taxon>Tracheophyta</taxon>
        <taxon>Spermatophyta</taxon>
        <taxon>Magnoliopsida</taxon>
        <taxon>eudicotyledons</taxon>
        <taxon>Gunneridae</taxon>
        <taxon>Pentapetalae</taxon>
        <taxon>rosids</taxon>
        <taxon>malvids</taxon>
        <taxon>Brassicales</taxon>
        <taxon>Brassicaceae</taxon>
        <taxon>Coluteocarpeae</taxon>
        <taxon>Microthlaspi</taxon>
    </lineage>
</organism>
<dbReference type="AlphaFoldDB" id="A0A6D2JKN0"/>
<protein>
    <submittedName>
        <fullName evidence="2">Uncharacterized protein</fullName>
    </submittedName>
</protein>
<evidence type="ECO:0000313" key="3">
    <source>
        <dbReference type="Proteomes" id="UP000467841"/>
    </source>
</evidence>
<comment type="caution">
    <text evidence="2">The sequence shown here is derived from an EMBL/GenBank/DDBJ whole genome shotgun (WGS) entry which is preliminary data.</text>
</comment>
<dbReference type="EMBL" id="CACVBM020001229">
    <property type="protein sequence ID" value="CAA7040481.1"/>
    <property type="molecule type" value="Genomic_DNA"/>
</dbReference>
<feature type="region of interest" description="Disordered" evidence="1">
    <location>
        <begin position="52"/>
        <end position="78"/>
    </location>
</feature>
<sequence>MVGKLLVHELELRGVKKAKGIALVSMEKQPEAESDEDNISLLVRHFDKVLKKLEKGKSQPRTGNGRKPMTRVKGARRHSVMSVKVMGISRLNFPLLKGEISHATSVEASDTHNRNVKVKRGWENR</sequence>
<accession>A0A6D2JKN0</accession>
<dbReference type="Proteomes" id="UP000467841">
    <property type="component" value="Unassembled WGS sequence"/>
</dbReference>
<reference evidence="2" key="1">
    <citation type="submission" date="2020-01" db="EMBL/GenBank/DDBJ databases">
        <authorList>
            <person name="Mishra B."/>
        </authorList>
    </citation>
    <scope>NUCLEOTIDE SEQUENCE [LARGE SCALE GENOMIC DNA]</scope>
</reference>
<gene>
    <name evidence="2" type="ORF">MERR_LOCUS27716</name>
</gene>
<evidence type="ECO:0000313" key="2">
    <source>
        <dbReference type="EMBL" id="CAA7040481.1"/>
    </source>
</evidence>